<dbReference type="InterPro" id="IPR018247">
    <property type="entry name" value="EF_Hand_1_Ca_BS"/>
</dbReference>
<dbReference type="PROSITE" id="PS00018">
    <property type="entry name" value="EF_HAND_1"/>
    <property type="match status" value="2"/>
</dbReference>
<evidence type="ECO:0000256" key="1">
    <source>
        <dbReference type="ARBA" id="ARBA00022837"/>
    </source>
</evidence>
<organism evidence="3">
    <name type="scientific">Tanacetum cinerariifolium</name>
    <name type="common">Dalmatian daisy</name>
    <name type="synonym">Chrysanthemum cinerariifolium</name>
    <dbReference type="NCBI Taxonomy" id="118510"/>
    <lineage>
        <taxon>Eukaryota</taxon>
        <taxon>Viridiplantae</taxon>
        <taxon>Streptophyta</taxon>
        <taxon>Embryophyta</taxon>
        <taxon>Tracheophyta</taxon>
        <taxon>Spermatophyta</taxon>
        <taxon>Magnoliopsida</taxon>
        <taxon>eudicotyledons</taxon>
        <taxon>Gunneridae</taxon>
        <taxon>Pentapetalae</taxon>
        <taxon>asterids</taxon>
        <taxon>campanulids</taxon>
        <taxon>Asterales</taxon>
        <taxon>Asteraceae</taxon>
        <taxon>Asteroideae</taxon>
        <taxon>Anthemideae</taxon>
        <taxon>Anthemidinae</taxon>
        <taxon>Tanacetum</taxon>
    </lineage>
</organism>
<dbReference type="AlphaFoldDB" id="A0A6L2MJ50"/>
<keyword evidence="3" id="KW-0406">Ion transport</keyword>
<dbReference type="GO" id="GO:0034220">
    <property type="term" value="P:monoatomic ion transmembrane transport"/>
    <property type="evidence" value="ECO:0007669"/>
    <property type="project" value="UniProtKB-KW"/>
</dbReference>
<reference evidence="3" key="1">
    <citation type="journal article" date="2019" name="Sci. Rep.">
        <title>Draft genome of Tanacetum cinerariifolium, the natural source of mosquito coil.</title>
        <authorList>
            <person name="Yamashiro T."/>
            <person name="Shiraishi A."/>
            <person name="Satake H."/>
            <person name="Nakayama K."/>
        </authorList>
    </citation>
    <scope>NUCLEOTIDE SEQUENCE</scope>
</reference>
<dbReference type="SUPFAM" id="SSF47473">
    <property type="entry name" value="EF-hand"/>
    <property type="match status" value="1"/>
</dbReference>
<gene>
    <name evidence="3" type="ORF">Tci_045984</name>
</gene>
<name>A0A6L2MJ50_TANCI</name>
<feature type="compositionally biased region" description="Basic and acidic residues" evidence="2">
    <location>
        <begin position="130"/>
        <end position="156"/>
    </location>
</feature>
<dbReference type="InterPro" id="IPR011992">
    <property type="entry name" value="EF-hand-dom_pair"/>
</dbReference>
<feature type="compositionally biased region" description="Acidic residues" evidence="2">
    <location>
        <begin position="111"/>
        <end position="129"/>
    </location>
</feature>
<dbReference type="Gene3D" id="1.10.238.10">
    <property type="entry name" value="EF-hand"/>
    <property type="match status" value="1"/>
</dbReference>
<keyword evidence="3" id="KW-0813">Transport</keyword>
<dbReference type="EMBL" id="BKCJ010006799">
    <property type="protein sequence ID" value="GEU74006.1"/>
    <property type="molecule type" value="Genomic_DNA"/>
</dbReference>
<keyword evidence="1" id="KW-0106">Calcium</keyword>
<accession>A0A6L2MJ50</accession>
<evidence type="ECO:0000256" key="2">
    <source>
        <dbReference type="SAM" id="MobiDB-lite"/>
    </source>
</evidence>
<protein>
    <submittedName>
        <fullName evidence="3">Two-pore potassium channel 1-like</fullName>
    </submittedName>
</protein>
<keyword evidence="3" id="KW-0407">Ion channel</keyword>
<sequence length="643" mass="73742">MGQILLNHPLSYALTVTTNVPIVYLQQFWKTISMVPDTKDTIKFKLDRHKIVYTMDMDDISLVSVYSPRNVLFRGMLILDAFLIDEICATDDYAEYEMVFVKEDKINNMVEGEEDEESYAIDDDDDETEKENKDEKKDDEKKYDVKDKDNDDHTDHALVGSQETGSMETKKEKMPTPIPLPTRSPRKNLSLDKTLSQELMKTLSPLTATTSKTQHKKRRIFSKYSHIPGVIHRMCRRQGYMIQRMEKKYVTNRNMKRVVADTVIQERDALQAEMKCNLQDQAANPALWDVLKRKLERLLPHQLLVGMMLFAHNIMMTIMKMMLLPDAWIEPQFIDEDEVIPDDTTPELIEEFQNDDKHIPTIYDYARMMATLNDGMSNQFKDAKEYAYHLEQTKNYIENQIVWEADRRISNDQSHMLKFSMVHKGIRMNLQVGNRKLPDQGKLNRTNIDIPKLTIQDIENADLDNDKSVSPAEYVVYKLKEMGLVSDQLIMSVMEGFKNLDLDNSGTLTANDLSTGSISRRSRVCDIENADLDNDKSVSPAEYVVYKLKEMGLVSDQLIMSVMEGFKNLDLDNSGTLTANDLSTGSISRSRSMVVGVQAFRSRSDMDLHRGLRSTLGNKWKRVDRTAGVGGIHPLALALDRAS</sequence>
<comment type="caution">
    <text evidence="3">The sequence shown here is derived from an EMBL/GenBank/DDBJ whole genome shotgun (WGS) entry which is preliminary data.</text>
</comment>
<feature type="region of interest" description="Disordered" evidence="2">
    <location>
        <begin position="111"/>
        <end position="188"/>
    </location>
</feature>
<evidence type="ECO:0000313" key="3">
    <source>
        <dbReference type="EMBL" id="GEU74006.1"/>
    </source>
</evidence>
<proteinExistence type="predicted"/>